<dbReference type="GeneID" id="18989705"/>
<gene>
    <name evidence="2" type="ORF">DAVIES_3</name>
</gene>
<dbReference type="InterPro" id="IPR021145">
    <property type="entry name" value="Portal_protein_SPP1_Gp6-like"/>
</dbReference>
<dbReference type="InterPro" id="IPR006428">
    <property type="entry name" value="Portal_SPP1-type"/>
</dbReference>
<feature type="region of interest" description="Disordered" evidence="1">
    <location>
        <begin position="450"/>
        <end position="485"/>
    </location>
</feature>
<organism evidence="2 3">
    <name type="scientific">Brevibacillus phage Davies</name>
    <dbReference type="NCBI Taxonomy" id="1296662"/>
    <lineage>
        <taxon>Viruses</taxon>
        <taxon>Duplodnaviria</taxon>
        <taxon>Heunggongvirae</taxon>
        <taxon>Uroviricota</taxon>
        <taxon>Caudoviricetes</taxon>
        <taxon>Abouovirus</taxon>
        <taxon>Abouovirus davies</taxon>
    </lineage>
</organism>
<sequence>MFLTETDRINKIIADGAKSGMTLDKFIKRELDEWLQSPVRNQMLEGQRYYEGKSDILQRKRLVIGEDGQQVEDKNLANNKLMHNFIRKLVDQKVGYLLGKPLSVQTNNKTYQTLFSDYLDKAFLRSLMNIGKEAVNKGRAWFQVYYDAVGKLSFKRIPSEEILPFWKDAAHTELDAVARVYTVEAYEGEEKKLITKVEYWDKQGVRRYILDEEGKELIPDVEAGDTDSHFAVIENGAEKGLNWQKVPFICFKYNDEEIPLIQFIKSLVDDYDERKSDNSNNLEDLPNSVYVIKNYDGTNLGEFRRNLSAFRAVKVDGEGGLETVGIEIDTEAFKTHMEMTRKNIYEFGRGVDTQSEKLGNNPSGLTLKYLYADLDMDANIIETEFQASLEQLRWFIDQDIYNQQKQDFSKEQVEFLFNRDIVINETEAITNAKDSIGIISEETIVANHPWTTDTQKELARKKEERENMMAESDPYADFAPKDEHE</sequence>
<dbReference type="Pfam" id="PF05133">
    <property type="entry name" value="SPP1_portal"/>
    <property type="match status" value="1"/>
</dbReference>
<keyword evidence="3" id="KW-1185">Reference proteome</keyword>
<dbReference type="NCBIfam" id="TIGR01538">
    <property type="entry name" value="portal_SPP1"/>
    <property type="match status" value="1"/>
</dbReference>
<accession>S5M682</accession>
<dbReference type="OrthoDB" id="2060at10239"/>
<evidence type="ECO:0000256" key="1">
    <source>
        <dbReference type="SAM" id="MobiDB-lite"/>
    </source>
</evidence>
<evidence type="ECO:0000313" key="3">
    <source>
        <dbReference type="Proteomes" id="UP000015095"/>
    </source>
</evidence>
<proteinExistence type="predicted"/>
<protein>
    <submittedName>
        <fullName evidence="2">Portal protein, SPP1 family</fullName>
    </submittedName>
</protein>
<dbReference type="RefSeq" id="YP_008858638.1">
    <property type="nucleotide sequence ID" value="NC_022980.1"/>
</dbReference>
<feature type="compositionally biased region" description="Basic and acidic residues" evidence="1">
    <location>
        <begin position="454"/>
        <end position="468"/>
    </location>
</feature>
<dbReference type="Proteomes" id="UP000015095">
    <property type="component" value="Segment"/>
</dbReference>
<evidence type="ECO:0000313" key="2">
    <source>
        <dbReference type="EMBL" id="AGR47541.1"/>
    </source>
</evidence>
<reference evidence="2 3" key="1">
    <citation type="journal article" date="2013" name="Genome Announc.">
        <title>Complete Genome Sequences of Five Paenibacillus larvae Bacteriophages.</title>
        <authorList>
            <person name="Sheflo M.A."/>
            <person name="Gardner A.V."/>
            <person name="Merrill B.D."/>
            <person name="Fisher J.N."/>
            <person name="Lunt B.L."/>
            <person name="Breakwell D.P."/>
            <person name="Grose J.H."/>
            <person name="Burnett S.H."/>
        </authorList>
    </citation>
    <scope>NUCLEOTIDE SEQUENCE [LARGE SCALE GENOMIC DNA]</scope>
</reference>
<dbReference type="EMBL" id="KC595518">
    <property type="protein sequence ID" value="AGR47541.1"/>
    <property type="molecule type" value="Genomic_DNA"/>
</dbReference>
<dbReference type="KEGG" id="vg:18989705"/>
<name>S5M682_9CAUD</name>